<organism evidence="3 4">
    <name type="scientific">Breoghania corrubedonensis</name>
    <dbReference type="NCBI Taxonomy" id="665038"/>
    <lineage>
        <taxon>Bacteria</taxon>
        <taxon>Pseudomonadati</taxon>
        <taxon>Pseudomonadota</taxon>
        <taxon>Alphaproteobacteria</taxon>
        <taxon>Hyphomicrobiales</taxon>
        <taxon>Stappiaceae</taxon>
        <taxon>Breoghania</taxon>
    </lineage>
</organism>
<dbReference type="RefSeq" id="WP_428977113.1">
    <property type="nucleotide sequence ID" value="NZ_QAYG01000005.1"/>
</dbReference>
<keyword evidence="1" id="KW-0175">Coiled coil</keyword>
<dbReference type="GO" id="GO:0051301">
    <property type="term" value="P:cell division"/>
    <property type="evidence" value="ECO:0007669"/>
    <property type="project" value="UniProtKB-KW"/>
</dbReference>
<feature type="coiled-coil region" evidence="1">
    <location>
        <begin position="56"/>
        <end position="83"/>
    </location>
</feature>
<reference evidence="3 4" key="1">
    <citation type="submission" date="2018-04" db="EMBL/GenBank/DDBJ databases">
        <title>Genomic Encyclopedia of Archaeal and Bacterial Type Strains, Phase II (KMG-II): from individual species to whole genera.</title>
        <authorList>
            <person name="Goeker M."/>
        </authorList>
    </citation>
    <scope>NUCLEOTIDE SEQUENCE [LARGE SCALE GENOMIC DNA]</scope>
    <source>
        <strain evidence="3 4">DSM 23382</strain>
    </source>
</reference>
<sequence>MIDDIEYLRRVSAFPMYTRQRKKSFLRRLILPGVLAALLLYFALHALSGDYGLIARGRLETDAHALETKLAALKAKREKLERRVVLLRPESLDPDMIDERARDSLNLAHPDEIVILRNDRDGTK</sequence>
<comment type="caution">
    <text evidence="3">The sequence shown here is derived from an EMBL/GenBank/DDBJ whole genome shotgun (WGS) entry which is preliminary data.</text>
</comment>
<accession>A0A2T5V932</accession>
<keyword evidence="2" id="KW-1133">Transmembrane helix</keyword>
<evidence type="ECO:0000256" key="1">
    <source>
        <dbReference type="SAM" id="Coils"/>
    </source>
</evidence>
<dbReference type="Proteomes" id="UP000244081">
    <property type="component" value="Unassembled WGS sequence"/>
</dbReference>
<gene>
    <name evidence="3" type="ORF">C8N35_105270</name>
</gene>
<feature type="transmembrane region" description="Helical" evidence="2">
    <location>
        <begin position="29"/>
        <end position="48"/>
    </location>
</feature>
<evidence type="ECO:0000313" key="3">
    <source>
        <dbReference type="EMBL" id="PTW60266.1"/>
    </source>
</evidence>
<keyword evidence="2" id="KW-0812">Transmembrane</keyword>
<dbReference type="Pfam" id="PF04977">
    <property type="entry name" value="DivIC"/>
    <property type="match status" value="1"/>
</dbReference>
<evidence type="ECO:0000256" key="2">
    <source>
        <dbReference type="SAM" id="Phobius"/>
    </source>
</evidence>
<protein>
    <submittedName>
        <fullName evidence="3">Cell division protein FtsB</fullName>
    </submittedName>
</protein>
<proteinExistence type="predicted"/>
<dbReference type="EMBL" id="QAYG01000005">
    <property type="protein sequence ID" value="PTW60266.1"/>
    <property type="molecule type" value="Genomic_DNA"/>
</dbReference>
<keyword evidence="2" id="KW-0472">Membrane</keyword>
<keyword evidence="3" id="KW-0131">Cell cycle</keyword>
<dbReference type="InterPro" id="IPR007060">
    <property type="entry name" value="FtsL/DivIC"/>
</dbReference>
<dbReference type="AlphaFoldDB" id="A0A2T5V932"/>
<name>A0A2T5V932_9HYPH</name>
<keyword evidence="3" id="KW-0132">Cell division</keyword>
<keyword evidence="4" id="KW-1185">Reference proteome</keyword>
<evidence type="ECO:0000313" key="4">
    <source>
        <dbReference type="Proteomes" id="UP000244081"/>
    </source>
</evidence>